<organism evidence="3 4">
    <name type="scientific">Skeletonema marinoi</name>
    <dbReference type="NCBI Taxonomy" id="267567"/>
    <lineage>
        <taxon>Eukaryota</taxon>
        <taxon>Sar</taxon>
        <taxon>Stramenopiles</taxon>
        <taxon>Ochrophyta</taxon>
        <taxon>Bacillariophyta</taxon>
        <taxon>Coscinodiscophyceae</taxon>
        <taxon>Thalassiosirophycidae</taxon>
        <taxon>Thalassiosirales</taxon>
        <taxon>Skeletonemataceae</taxon>
        <taxon>Skeletonema</taxon>
        <taxon>Skeletonema marinoi-dohrnii complex</taxon>
    </lineage>
</organism>
<keyword evidence="4" id="KW-1185">Reference proteome</keyword>
<evidence type="ECO:0000256" key="1">
    <source>
        <dbReference type="ARBA" id="ARBA00023604"/>
    </source>
</evidence>
<gene>
    <name evidence="3" type="ORF">QTG54_001529</name>
</gene>
<feature type="region of interest" description="Disordered" evidence="2">
    <location>
        <begin position="1"/>
        <end position="39"/>
    </location>
</feature>
<dbReference type="EMBL" id="JATAAI010000002">
    <property type="protein sequence ID" value="KAK1747566.1"/>
    <property type="molecule type" value="Genomic_DNA"/>
</dbReference>
<sequence>MSLAAAGRVVSSTTSSSTSWPQMERPNNDDDGHQSSSSSAVPAIMNYVSAETTEMSTRRDLGGGDSTLVGVIWEPKQVNVHNARMSATEMSLDKNGFELQRSAEDVVGKCQEIDFCSQDDVVDSYYPICETLVENCLKGSASTPTITCVCAFDHNVRSNDHSSVGEIKASQIMTNDVGTAVPQVQNPAGIVHADYTSISGPRRLGDLSQPPKLNDVLRPKLLSQKRSSLLDPSIVQEALDGKRRYAFINVWRSIDQDNPVKDNHLACIDSQTVDKSELRTFKIHYADRVGENYFAFPSSPSNEKQHSWCYYPDMTIEEALFIKQWDSRGNIADGGSERSTFAIHSAFLDPTAPKNAPPRKSIEVRCIVIWDKE</sequence>
<dbReference type="InterPro" id="IPR044053">
    <property type="entry name" value="AsaB-like"/>
</dbReference>
<reference evidence="3" key="1">
    <citation type="submission" date="2023-06" db="EMBL/GenBank/DDBJ databases">
        <title>Survivors Of The Sea: Transcriptome response of Skeletonema marinoi to long-term dormancy.</title>
        <authorList>
            <person name="Pinder M.I.M."/>
            <person name="Kourtchenko O."/>
            <person name="Robertson E.K."/>
            <person name="Larsson T."/>
            <person name="Maumus F."/>
            <person name="Osuna-Cruz C.M."/>
            <person name="Vancaester E."/>
            <person name="Stenow R."/>
            <person name="Vandepoele K."/>
            <person name="Ploug H."/>
            <person name="Bruchert V."/>
            <person name="Godhe A."/>
            <person name="Topel M."/>
        </authorList>
    </citation>
    <scope>NUCLEOTIDE SEQUENCE</scope>
    <source>
        <strain evidence="3">R05AC</strain>
    </source>
</reference>
<comment type="caution">
    <text evidence="3">The sequence shown here is derived from an EMBL/GenBank/DDBJ whole genome shotgun (WGS) entry which is preliminary data.</text>
</comment>
<dbReference type="PANTHER" id="PTHR34598">
    <property type="entry name" value="BLL6449 PROTEIN"/>
    <property type="match status" value="1"/>
</dbReference>
<dbReference type="Proteomes" id="UP001224775">
    <property type="component" value="Unassembled WGS sequence"/>
</dbReference>
<proteinExistence type="inferred from homology"/>
<protein>
    <submittedName>
        <fullName evidence="3">Uncharacterized protein</fullName>
    </submittedName>
</protein>
<dbReference type="NCBIfam" id="NF041278">
    <property type="entry name" value="CmcJ_NvfI_EfuI"/>
    <property type="match status" value="1"/>
</dbReference>
<evidence type="ECO:0000313" key="4">
    <source>
        <dbReference type="Proteomes" id="UP001224775"/>
    </source>
</evidence>
<dbReference type="GO" id="GO:0016491">
    <property type="term" value="F:oxidoreductase activity"/>
    <property type="evidence" value="ECO:0007669"/>
    <property type="project" value="InterPro"/>
</dbReference>
<accession>A0AAD9DH37</accession>
<dbReference type="AlphaFoldDB" id="A0AAD9DH37"/>
<evidence type="ECO:0000256" key="2">
    <source>
        <dbReference type="SAM" id="MobiDB-lite"/>
    </source>
</evidence>
<name>A0AAD9DH37_9STRA</name>
<dbReference type="PANTHER" id="PTHR34598:SF3">
    <property type="entry name" value="OXIDOREDUCTASE AN1597"/>
    <property type="match status" value="1"/>
</dbReference>
<evidence type="ECO:0000313" key="3">
    <source>
        <dbReference type="EMBL" id="KAK1747566.1"/>
    </source>
</evidence>
<comment type="similarity">
    <text evidence="1">Belongs to the asaB hydroxylase/desaturase family.</text>
</comment>